<keyword evidence="2" id="KW-0472">Membrane</keyword>
<dbReference type="EMBL" id="ML178815">
    <property type="protein sequence ID" value="TFL06745.1"/>
    <property type="molecule type" value="Genomic_DNA"/>
</dbReference>
<dbReference type="STRING" id="1884261.A0A5C3QXN0"/>
<feature type="region of interest" description="Disordered" evidence="1">
    <location>
        <begin position="302"/>
        <end position="323"/>
    </location>
</feature>
<keyword evidence="2" id="KW-1133">Transmembrane helix</keyword>
<evidence type="ECO:0000313" key="4">
    <source>
        <dbReference type="Proteomes" id="UP000305067"/>
    </source>
</evidence>
<protein>
    <recommendedName>
        <fullName evidence="5">Transmembrane protein</fullName>
    </recommendedName>
</protein>
<evidence type="ECO:0008006" key="5">
    <source>
        <dbReference type="Google" id="ProtNLM"/>
    </source>
</evidence>
<reference evidence="3 4" key="1">
    <citation type="journal article" date="2019" name="Nat. Ecol. Evol.">
        <title>Megaphylogeny resolves global patterns of mushroom evolution.</title>
        <authorList>
            <person name="Varga T."/>
            <person name="Krizsan K."/>
            <person name="Foldi C."/>
            <person name="Dima B."/>
            <person name="Sanchez-Garcia M."/>
            <person name="Sanchez-Ramirez S."/>
            <person name="Szollosi G.J."/>
            <person name="Szarkandi J.G."/>
            <person name="Papp V."/>
            <person name="Albert L."/>
            <person name="Andreopoulos W."/>
            <person name="Angelini C."/>
            <person name="Antonin V."/>
            <person name="Barry K.W."/>
            <person name="Bougher N.L."/>
            <person name="Buchanan P."/>
            <person name="Buyck B."/>
            <person name="Bense V."/>
            <person name="Catcheside P."/>
            <person name="Chovatia M."/>
            <person name="Cooper J."/>
            <person name="Damon W."/>
            <person name="Desjardin D."/>
            <person name="Finy P."/>
            <person name="Geml J."/>
            <person name="Haridas S."/>
            <person name="Hughes K."/>
            <person name="Justo A."/>
            <person name="Karasinski D."/>
            <person name="Kautmanova I."/>
            <person name="Kiss B."/>
            <person name="Kocsube S."/>
            <person name="Kotiranta H."/>
            <person name="LaButti K.M."/>
            <person name="Lechner B.E."/>
            <person name="Liimatainen K."/>
            <person name="Lipzen A."/>
            <person name="Lukacs Z."/>
            <person name="Mihaltcheva S."/>
            <person name="Morgado L.N."/>
            <person name="Niskanen T."/>
            <person name="Noordeloos M.E."/>
            <person name="Ohm R.A."/>
            <person name="Ortiz-Santana B."/>
            <person name="Ovrebo C."/>
            <person name="Racz N."/>
            <person name="Riley R."/>
            <person name="Savchenko A."/>
            <person name="Shiryaev A."/>
            <person name="Soop K."/>
            <person name="Spirin V."/>
            <person name="Szebenyi C."/>
            <person name="Tomsovsky M."/>
            <person name="Tulloss R.E."/>
            <person name="Uehling J."/>
            <person name="Grigoriev I.V."/>
            <person name="Vagvolgyi C."/>
            <person name="Papp T."/>
            <person name="Martin F.M."/>
            <person name="Miettinen O."/>
            <person name="Hibbett D.S."/>
            <person name="Nagy L.G."/>
        </authorList>
    </citation>
    <scope>NUCLEOTIDE SEQUENCE [LARGE SCALE GENOMIC DNA]</scope>
    <source>
        <strain evidence="3 4">CBS 309.79</strain>
    </source>
</reference>
<dbReference type="AlphaFoldDB" id="A0A5C3QXN0"/>
<name>A0A5C3QXN0_9AGAR</name>
<feature type="compositionally biased region" description="Low complexity" evidence="1">
    <location>
        <begin position="407"/>
        <end position="422"/>
    </location>
</feature>
<sequence>MSTVVDKSPTWANAFFVDDPSTSGARNYFTYSGNDWWHSSNVTRDRAAAGWALDSLSTLSSRTGSDSFTLTFYGTGAAIMGTISAGTIGGVCQYSVSIDNGPMESVAVPSGMRTIYNITSLRNGPHTLRLTDTHELSVQVDYAAIIVGGDIDTSPEDEDDIHMITASSPNVKYQGFETQTSIQGEYQSMFTSNNGDSAQLEFTGRSLHVLGSWGDQLYTSPSGNITLSIAIDSAPPETRVIPVIPGFTLQDVWLDMTFDDLDAGDHTFELTVADIHPTEQVFTISHFLYADTPQFVIRTSDESEITSSTRTSSRPTSTGFPSSDGYEYRQAWPVHRIIIVVCIGLFCVGGLISCCVWWKNRRSKRMLYYQTQLPPGPVYPMPMQHVQQPGNTDSHQHLYQAGPDFNAGPGPYTYTAPPGEGTSHQYFAPYEAPRSQPT</sequence>
<organism evidence="3 4">
    <name type="scientific">Pterulicium gracile</name>
    <dbReference type="NCBI Taxonomy" id="1884261"/>
    <lineage>
        <taxon>Eukaryota</taxon>
        <taxon>Fungi</taxon>
        <taxon>Dikarya</taxon>
        <taxon>Basidiomycota</taxon>
        <taxon>Agaricomycotina</taxon>
        <taxon>Agaricomycetes</taxon>
        <taxon>Agaricomycetidae</taxon>
        <taxon>Agaricales</taxon>
        <taxon>Pleurotineae</taxon>
        <taxon>Pterulaceae</taxon>
        <taxon>Pterulicium</taxon>
    </lineage>
</organism>
<dbReference type="OrthoDB" id="2901006at2759"/>
<proteinExistence type="predicted"/>
<keyword evidence="4" id="KW-1185">Reference proteome</keyword>
<feature type="compositionally biased region" description="Low complexity" evidence="1">
    <location>
        <begin position="305"/>
        <end position="323"/>
    </location>
</feature>
<dbReference type="Proteomes" id="UP000305067">
    <property type="component" value="Unassembled WGS sequence"/>
</dbReference>
<gene>
    <name evidence="3" type="ORF">BDV98DRAFT_588975</name>
</gene>
<keyword evidence="2" id="KW-0812">Transmembrane</keyword>
<accession>A0A5C3QXN0</accession>
<feature type="region of interest" description="Disordered" evidence="1">
    <location>
        <begin position="386"/>
        <end position="438"/>
    </location>
</feature>
<dbReference type="Gene3D" id="2.60.120.260">
    <property type="entry name" value="Galactose-binding domain-like"/>
    <property type="match status" value="2"/>
</dbReference>
<evidence type="ECO:0000256" key="2">
    <source>
        <dbReference type="SAM" id="Phobius"/>
    </source>
</evidence>
<feature type="transmembrane region" description="Helical" evidence="2">
    <location>
        <begin position="337"/>
        <end position="358"/>
    </location>
</feature>
<evidence type="ECO:0000313" key="3">
    <source>
        <dbReference type="EMBL" id="TFL06745.1"/>
    </source>
</evidence>
<evidence type="ECO:0000256" key="1">
    <source>
        <dbReference type="SAM" id="MobiDB-lite"/>
    </source>
</evidence>